<reference evidence="7 8" key="1">
    <citation type="submission" date="2019-08" db="EMBL/GenBank/DDBJ databases">
        <authorList>
            <person name="Peeters C."/>
        </authorList>
    </citation>
    <scope>NUCLEOTIDE SEQUENCE [LARGE SCALE GENOMIC DNA]</scope>
    <source>
        <strain evidence="7 8">LMG 30175</strain>
    </source>
</reference>
<keyword evidence="5 6" id="KW-0472">Membrane</keyword>
<feature type="transmembrane region" description="Helical" evidence="6">
    <location>
        <begin position="67"/>
        <end position="88"/>
    </location>
</feature>
<comment type="subcellular location">
    <subcellularLocation>
        <location evidence="1">Cell membrane</location>
        <topology evidence="1">Multi-pass membrane protein</topology>
    </subcellularLocation>
</comment>
<dbReference type="GO" id="GO:0022857">
    <property type="term" value="F:transmembrane transporter activity"/>
    <property type="evidence" value="ECO:0007669"/>
    <property type="project" value="InterPro"/>
</dbReference>
<gene>
    <name evidence="7" type="ORF">PTE30175_00348</name>
</gene>
<keyword evidence="4 6" id="KW-1133">Transmembrane helix</keyword>
<dbReference type="InterPro" id="IPR001851">
    <property type="entry name" value="ABC_transp_permease"/>
</dbReference>
<keyword evidence="8" id="KW-1185">Reference proteome</keyword>
<feature type="transmembrane region" description="Helical" evidence="6">
    <location>
        <begin position="42"/>
        <end position="61"/>
    </location>
</feature>
<evidence type="ECO:0000313" key="7">
    <source>
        <dbReference type="EMBL" id="VVD66049.1"/>
    </source>
</evidence>
<dbReference type="Proteomes" id="UP000414233">
    <property type="component" value="Unassembled WGS sequence"/>
</dbReference>
<protein>
    <submittedName>
        <fullName evidence="7">ABC transporter permease</fullName>
    </submittedName>
</protein>
<proteinExistence type="predicted"/>
<organism evidence="7 8">
    <name type="scientific">Pandoraea terrae</name>
    <dbReference type="NCBI Taxonomy" id="1537710"/>
    <lineage>
        <taxon>Bacteria</taxon>
        <taxon>Pseudomonadati</taxon>
        <taxon>Pseudomonadota</taxon>
        <taxon>Betaproteobacteria</taxon>
        <taxon>Burkholderiales</taxon>
        <taxon>Burkholderiaceae</taxon>
        <taxon>Pandoraea</taxon>
    </lineage>
</organism>
<evidence type="ECO:0000256" key="4">
    <source>
        <dbReference type="ARBA" id="ARBA00022989"/>
    </source>
</evidence>
<feature type="transmembrane region" description="Helical" evidence="6">
    <location>
        <begin position="6"/>
        <end position="30"/>
    </location>
</feature>
<evidence type="ECO:0000256" key="3">
    <source>
        <dbReference type="ARBA" id="ARBA00022692"/>
    </source>
</evidence>
<evidence type="ECO:0000256" key="6">
    <source>
        <dbReference type="SAM" id="Phobius"/>
    </source>
</evidence>
<dbReference type="RefSeq" id="WP_150695311.1">
    <property type="nucleotide sequence ID" value="NZ_CABPRZ010000001.1"/>
</dbReference>
<dbReference type="CDD" id="cd06580">
    <property type="entry name" value="TM_PBP1_transp_TpRbsC_like"/>
    <property type="match status" value="1"/>
</dbReference>
<dbReference type="GO" id="GO:0005886">
    <property type="term" value="C:plasma membrane"/>
    <property type="evidence" value="ECO:0007669"/>
    <property type="project" value="UniProtKB-SubCell"/>
</dbReference>
<keyword evidence="2" id="KW-1003">Cell membrane</keyword>
<evidence type="ECO:0000313" key="8">
    <source>
        <dbReference type="Proteomes" id="UP000414233"/>
    </source>
</evidence>
<dbReference type="OrthoDB" id="9792579at2"/>
<dbReference type="EMBL" id="CABPRZ010000001">
    <property type="protein sequence ID" value="VVD66049.1"/>
    <property type="molecule type" value="Genomic_DNA"/>
</dbReference>
<keyword evidence="3 6" id="KW-0812">Transmembrane</keyword>
<dbReference type="AlphaFoldDB" id="A0A5E4RVR7"/>
<feature type="transmembrane region" description="Helical" evidence="6">
    <location>
        <begin position="200"/>
        <end position="223"/>
    </location>
</feature>
<evidence type="ECO:0000256" key="2">
    <source>
        <dbReference type="ARBA" id="ARBA00022475"/>
    </source>
</evidence>
<feature type="transmembrane region" description="Helical" evidence="6">
    <location>
        <begin position="153"/>
        <end position="169"/>
    </location>
</feature>
<evidence type="ECO:0000256" key="5">
    <source>
        <dbReference type="ARBA" id="ARBA00023136"/>
    </source>
</evidence>
<accession>A0A5E4RVR7</accession>
<dbReference type="PANTHER" id="PTHR43370">
    <property type="entry name" value="SUGAR ABC TRANSPORTER INTEGRAL MEMBRANE PROTEIN-RELATED"/>
    <property type="match status" value="1"/>
</dbReference>
<feature type="transmembrane region" description="Helical" evidence="6">
    <location>
        <begin position="279"/>
        <end position="298"/>
    </location>
</feature>
<dbReference type="PANTHER" id="PTHR43370:SF2">
    <property type="entry name" value="ABC TRANSPORTER PERMEASE PROTEIN"/>
    <property type="match status" value="1"/>
</dbReference>
<feature type="transmembrane region" description="Helical" evidence="6">
    <location>
        <begin position="95"/>
        <end position="113"/>
    </location>
</feature>
<evidence type="ECO:0000256" key="1">
    <source>
        <dbReference type="ARBA" id="ARBA00004651"/>
    </source>
</evidence>
<sequence length="312" mass="32766">MTDILQSALIASIFAAAIRLLTPILLAAIGELVAETSGVMNLGVEGTMLTGCFVGFLVAFATGSAPLAIMAAVVSGALLGLVTSIAIVTLRIEQFVVGLAINLLCSALTAYAFRAFLQDVTPERAIITPLSPIRIPGLADIPLIGPALFEQTVLTYLTYIAVPLVAFWLHRTHQGLQMRCLGENPKLVDMTGASVARRRYAAIVFGGAMAGLAGASLSVGASMRFVEEMSGGRGWLAIVAVVAANWRPARVPLVALAFSILQAIQIQTQATGSSFPYEVLLALPYVAAIGLMVVFRASSRMPAALGEPYVRH</sequence>
<name>A0A5E4RVR7_9BURK</name>
<dbReference type="Pfam" id="PF02653">
    <property type="entry name" value="BPD_transp_2"/>
    <property type="match status" value="1"/>
</dbReference>